<protein>
    <recommendedName>
        <fullName evidence="1">Cryptic loci regulator 2 N-terminal domain-containing protein</fullName>
    </recommendedName>
</protein>
<organism evidence="2 3">
    <name type="scientific">Aureobasidium pullulans</name>
    <name type="common">Black yeast</name>
    <name type="synonym">Pullularia pullulans</name>
    <dbReference type="NCBI Taxonomy" id="5580"/>
    <lineage>
        <taxon>Eukaryota</taxon>
        <taxon>Fungi</taxon>
        <taxon>Dikarya</taxon>
        <taxon>Ascomycota</taxon>
        <taxon>Pezizomycotina</taxon>
        <taxon>Dothideomycetes</taxon>
        <taxon>Dothideomycetidae</taxon>
        <taxon>Dothideales</taxon>
        <taxon>Saccotheciaceae</taxon>
        <taxon>Aureobasidium</taxon>
    </lineage>
</organism>
<proteinExistence type="predicted"/>
<dbReference type="AlphaFoldDB" id="A0A4S9U750"/>
<evidence type="ECO:0000313" key="2">
    <source>
        <dbReference type="EMBL" id="THZ33076.1"/>
    </source>
</evidence>
<dbReference type="Proteomes" id="UP000308005">
    <property type="component" value="Unassembled WGS sequence"/>
</dbReference>
<name>A0A4S9U750_AURPU</name>
<dbReference type="EMBL" id="QZBM01000002">
    <property type="protein sequence ID" value="THZ33076.1"/>
    <property type="molecule type" value="Genomic_DNA"/>
</dbReference>
<evidence type="ECO:0000259" key="1">
    <source>
        <dbReference type="Pfam" id="PF16761"/>
    </source>
</evidence>
<feature type="domain" description="Cryptic loci regulator 2 N-terminal" evidence="1">
    <location>
        <begin position="81"/>
        <end position="137"/>
    </location>
</feature>
<evidence type="ECO:0000313" key="3">
    <source>
        <dbReference type="Proteomes" id="UP000308005"/>
    </source>
</evidence>
<gene>
    <name evidence="2" type="ORF">D6C91_00169</name>
</gene>
<reference evidence="2 3" key="1">
    <citation type="submission" date="2018-10" db="EMBL/GenBank/DDBJ databases">
        <title>Fifty Aureobasidium pullulans genomes reveal a recombining polyextremotolerant generalist.</title>
        <authorList>
            <person name="Gostincar C."/>
            <person name="Turk M."/>
            <person name="Zajc J."/>
            <person name="Gunde-Cimerman N."/>
        </authorList>
    </citation>
    <scope>NUCLEOTIDE SEQUENCE [LARGE SCALE GENOMIC DNA]</scope>
    <source>
        <strain evidence="2 3">EXF-3863</strain>
    </source>
</reference>
<dbReference type="Pfam" id="PF16761">
    <property type="entry name" value="Clr2_transil"/>
    <property type="match status" value="1"/>
</dbReference>
<sequence length="143" mass="16326">MANPGVDRWSIQLPYRYPDFSLQVYDFDLSDPFYHSDGRDLANSDLIRVPDHVFLSHLTECYNLKAKVTIYSDHYTNFIGLPRGYGLYAKARPSGIGIDLIVVGHPTGRPYLTMESFCVHVHYIMLETLDECSCELCTVAKEL</sequence>
<accession>A0A4S9U750</accession>
<comment type="caution">
    <text evidence="2">The sequence shown here is derived from an EMBL/GenBank/DDBJ whole genome shotgun (WGS) entry which is preliminary data.</text>
</comment>
<dbReference type="InterPro" id="IPR031915">
    <property type="entry name" value="Clr2_N"/>
</dbReference>